<evidence type="ECO:0000313" key="5">
    <source>
        <dbReference type="Proteomes" id="UP000762676"/>
    </source>
</evidence>
<dbReference type="SUPFAM" id="SSF57625">
    <property type="entry name" value="Invertebrate chitin-binding proteins"/>
    <property type="match status" value="1"/>
</dbReference>
<dbReference type="CDD" id="cd01450">
    <property type="entry name" value="vWFA_subfamily_ECM"/>
    <property type="match status" value="1"/>
</dbReference>
<feature type="signal peptide" evidence="1">
    <location>
        <begin position="1"/>
        <end position="18"/>
    </location>
</feature>
<dbReference type="Gene3D" id="2.170.140.10">
    <property type="entry name" value="Chitin binding domain"/>
    <property type="match status" value="1"/>
</dbReference>
<dbReference type="GO" id="GO:0005576">
    <property type="term" value="C:extracellular region"/>
    <property type="evidence" value="ECO:0007669"/>
    <property type="project" value="InterPro"/>
</dbReference>
<dbReference type="PROSITE" id="PS50234">
    <property type="entry name" value="VWFA"/>
    <property type="match status" value="1"/>
</dbReference>
<dbReference type="PROSITE" id="PS50940">
    <property type="entry name" value="CHIT_BIND_II"/>
    <property type="match status" value="1"/>
</dbReference>
<dbReference type="Pfam" id="PF01607">
    <property type="entry name" value="CBM_14"/>
    <property type="match status" value="1"/>
</dbReference>
<dbReference type="InterPro" id="IPR050525">
    <property type="entry name" value="ECM_Assembly_Org"/>
</dbReference>
<gene>
    <name evidence="4" type="ORF">ElyMa_001166700</name>
</gene>
<feature type="domain" description="Chitin-binding type-2" evidence="3">
    <location>
        <begin position="199"/>
        <end position="263"/>
    </location>
</feature>
<keyword evidence="4" id="KW-0176">Collagen</keyword>
<reference evidence="4 5" key="1">
    <citation type="journal article" date="2021" name="Elife">
        <title>Chloroplast acquisition without the gene transfer in kleptoplastic sea slugs, Plakobranchus ocellatus.</title>
        <authorList>
            <person name="Maeda T."/>
            <person name="Takahashi S."/>
            <person name="Yoshida T."/>
            <person name="Shimamura S."/>
            <person name="Takaki Y."/>
            <person name="Nagai Y."/>
            <person name="Toyoda A."/>
            <person name="Suzuki Y."/>
            <person name="Arimoto A."/>
            <person name="Ishii H."/>
            <person name="Satoh N."/>
            <person name="Nishiyama T."/>
            <person name="Hasebe M."/>
            <person name="Maruyama T."/>
            <person name="Minagawa J."/>
            <person name="Obokata J."/>
            <person name="Shigenobu S."/>
        </authorList>
    </citation>
    <scope>NUCLEOTIDE SEQUENCE [LARGE SCALE GENOMIC DNA]</scope>
</reference>
<accession>A0AAV4I0R8</accession>
<dbReference type="InterPro" id="IPR036465">
    <property type="entry name" value="vWFA_dom_sf"/>
</dbReference>
<evidence type="ECO:0000313" key="4">
    <source>
        <dbReference type="EMBL" id="GFS04094.1"/>
    </source>
</evidence>
<feature type="domain" description="VWFA" evidence="2">
    <location>
        <begin position="22"/>
        <end position="197"/>
    </location>
</feature>
<dbReference type="AlphaFoldDB" id="A0AAV4I0R8"/>
<protein>
    <submittedName>
        <fullName evidence="4">Collagen alpha-4(VI) chain</fullName>
    </submittedName>
</protein>
<name>A0AAV4I0R8_9GAST</name>
<dbReference type="InterPro" id="IPR002035">
    <property type="entry name" value="VWF_A"/>
</dbReference>
<dbReference type="Proteomes" id="UP000762676">
    <property type="component" value="Unassembled WGS sequence"/>
</dbReference>
<keyword evidence="1" id="KW-0732">Signal</keyword>
<dbReference type="PANTHER" id="PTHR24020">
    <property type="entry name" value="COLLAGEN ALPHA"/>
    <property type="match status" value="1"/>
</dbReference>
<proteinExistence type="predicted"/>
<dbReference type="GO" id="GO:0005581">
    <property type="term" value="C:collagen trimer"/>
    <property type="evidence" value="ECO:0007669"/>
    <property type="project" value="UniProtKB-KW"/>
</dbReference>
<dbReference type="PANTHER" id="PTHR24020:SF86">
    <property type="entry name" value="COLLAGEN, TYPE VI, ALPHA 4"/>
    <property type="match status" value="1"/>
</dbReference>
<dbReference type="PRINTS" id="PR00453">
    <property type="entry name" value="VWFADOMAIN"/>
</dbReference>
<dbReference type="InterPro" id="IPR002557">
    <property type="entry name" value="Chitin-bd_dom"/>
</dbReference>
<evidence type="ECO:0000256" key="1">
    <source>
        <dbReference type="SAM" id="SignalP"/>
    </source>
</evidence>
<keyword evidence="5" id="KW-1185">Reference proteome</keyword>
<dbReference type="Pfam" id="PF00092">
    <property type="entry name" value="VWA"/>
    <property type="match status" value="1"/>
</dbReference>
<evidence type="ECO:0000259" key="3">
    <source>
        <dbReference type="PROSITE" id="PS50940"/>
    </source>
</evidence>
<sequence length="626" mass="68868">MQCCWVIWSSLFLAFACSDPADVIFLIDGSYSIKPPDWFQGKQFVSYLINSLDIGPDSIKVGLVVYGSDIGDVVPLKPYKDKNELRERASGLVQPDVGSTNTALGLSRVRDMMREESRPGVPHIVIVITDGVSSSEDETRVQASLAKSEGITIFVVGVGDNVERRELEDMSSDPEKLFDAPNFRYLVSIVAELRDNICSDLCLQCLVDGGVGFNPYPPDCEKYVMCVPQGQTYDPVIKSCPFGLFWSNEAVSCLDSRYVACPNDRCLSMMVGGSYASSSGNCRSYFRCSNSSRSNPVCCETGFRYIQGFGCTYDPSCRAPCPLEVTINNEGACKLRPDQSSYYSYYEVVPGRGQVKRSCDPGQVYSTKMCACTYDAASVVPELACSATVQMAFNGSFQDTSRHQQPIDVKGVTVSESGSAYFDGQGYITLPGTANLLLGETFVIKLKFRRRGDSDKQVWNKNWSWGFQSWYTNASRTNTSVRMIVGNTPITAPDNARPKGALKTPLEVITIAKDGTVIRDPRYEVKVNVSWPGNSQRRLTVLNLGRLGQLTTPTIENGIVYVPGSQRRVLVQEPTAGATGYTTFTWKIVRVGADGRSGTVERKGEGAVPLNVQVKKNKAYNMMCQR</sequence>
<dbReference type="GO" id="GO:0008061">
    <property type="term" value="F:chitin binding"/>
    <property type="evidence" value="ECO:0007669"/>
    <property type="project" value="InterPro"/>
</dbReference>
<organism evidence="4 5">
    <name type="scientific">Elysia marginata</name>
    <dbReference type="NCBI Taxonomy" id="1093978"/>
    <lineage>
        <taxon>Eukaryota</taxon>
        <taxon>Metazoa</taxon>
        <taxon>Spiralia</taxon>
        <taxon>Lophotrochozoa</taxon>
        <taxon>Mollusca</taxon>
        <taxon>Gastropoda</taxon>
        <taxon>Heterobranchia</taxon>
        <taxon>Euthyneura</taxon>
        <taxon>Panpulmonata</taxon>
        <taxon>Sacoglossa</taxon>
        <taxon>Placobranchoidea</taxon>
        <taxon>Plakobranchidae</taxon>
        <taxon>Elysia</taxon>
    </lineage>
</organism>
<dbReference type="InterPro" id="IPR036508">
    <property type="entry name" value="Chitin-bd_dom_sf"/>
</dbReference>
<dbReference type="Gene3D" id="3.40.50.410">
    <property type="entry name" value="von Willebrand factor, type A domain"/>
    <property type="match status" value="1"/>
</dbReference>
<dbReference type="SMART" id="SM00494">
    <property type="entry name" value="ChtBD2"/>
    <property type="match status" value="1"/>
</dbReference>
<dbReference type="SUPFAM" id="SSF53300">
    <property type="entry name" value="vWA-like"/>
    <property type="match status" value="1"/>
</dbReference>
<feature type="chain" id="PRO_5043484030" evidence="1">
    <location>
        <begin position="19"/>
        <end position="626"/>
    </location>
</feature>
<evidence type="ECO:0000259" key="2">
    <source>
        <dbReference type="PROSITE" id="PS50234"/>
    </source>
</evidence>
<dbReference type="EMBL" id="BMAT01002297">
    <property type="protein sequence ID" value="GFS04094.1"/>
    <property type="molecule type" value="Genomic_DNA"/>
</dbReference>
<comment type="caution">
    <text evidence="4">The sequence shown here is derived from an EMBL/GenBank/DDBJ whole genome shotgun (WGS) entry which is preliminary data.</text>
</comment>
<dbReference type="SMART" id="SM00327">
    <property type="entry name" value="VWA"/>
    <property type="match status" value="1"/>
</dbReference>